<dbReference type="Proteomes" id="UP000044841">
    <property type="component" value="Unassembled WGS sequence"/>
</dbReference>
<evidence type="ECO:0000313" key="5">
    <source>
        <dbReference type="EMBL" id="CUA74565.1"/>
    </source>
</evidence>
<evidence type="ECO:0000256" key="3">
    <source>
        <dbReference type="SAM" id="MobiDB-lite"/>
    </source>
</evidence>
<dbReference type="EMBL" id="CYGV01001459">
    <property type="protein sequence ID" value="CUA74565.1"/>
    <property type="molecule type" value="Genomic_DNA"/>
</dbReference>
<evidence type="ECO:0000256" key="1">
    <source>
        <dbReference type="ARBA" id="ARBA00022793"/>
    </source>
</evidence>
<feature type="region of interest" description="Disordered" evidence="3">
    <location>
        <begin position="34"/>
        <end position="57"/>
    </location>
</feature>
<dbReference type="InterPro" id="IPR003817">
    <property type="entry name" value="PS_Dcarbxylase"/>
</dbReference>
<gene>
    <name evidence="5" type="ORF">RSOLAG22IIIB_11299</name>
</gene>
<dbReference type="GO" id="GO:0006646">
    <property type="term" value="P:phosphatidylethanolamine biosynthetic process"/>
    <property type="evidence" value="ECO:0007669"/>
    <property type="project" value="TreeGrafter"/>
</dbReference>
<reference evidence="5 6" key="1">
    <citation type="submission" date="2015-07" db="EMBL/GenBank/DDBJ databases">
        <authorList>
            <person name="Noorani M."/>
        </authorList>
    </citation>
    <scope>NUCLEOTIDE SEQUENCE [LARGE SCALE GENOMIC DNA]</scope>
    <source>
        <strain evidence="5">BBA 69670</strain>
    </source>
</reference>
<evidence type="ECO:0000259" key="4">
    <source>
        <dbReference type="Pfam" id="PF12588"/>
    </source>
</evidence>
<protein>
    <submittedName>
        <fullName evidence="5">Phosphatidylserine decarboxylase</fullName>
    </submittedName>
</protein>
<dbReference type="GO" id="GO:0005739">
    <property type="term" value="C:mitochondrion"/>
    <property type="evidence" value="ECO:0007669"/>
    <property type="project" value="TreeGrafter"/>
</dbReference>
<keyword evidence="6" id="KW-1185">Reference proteome</keyword>
<evidence type="ECO:0000256" key="2">
    <source>
        <dbReference type="ARBA" id="ARBA00023239"/>
    </source>
</evidence>
<dbReference type="GO" id="GO:0004609">
    <property type="term" value="F:phosphatidylserine decarboxylase activity"/>
    <property type="evidence" value="ECO:0007669"/>
    <property type="project" value="InterPro"/>
</dbReference>
<organism evidence="5 6">
    <name type="scientific">Rhizoctonia solani</name>
    <dbReference type="NCBI Taxonomy" id="456999"/>
    <lineage>
        <taxon>Eukaryota</taxon>
        <taxon>Fungi</taxon>
        <taxon>Dikarya</taxon>
        <taxon>Basidiomycota</taxon>
        <taxon>Agaricomycotina</taxon>
        <taxon>Agaricomycetes</taxon>
        <taxon>Cantharellales</taxon>
        <taxon>Ceratobasidiaceae</taxon>
        <taxon>Rhizoctonia</taxon>
    </lineage>
</organism>
<name>A0A0K6G7W7_9AGAM</name>
<dbReference type="InterPro" id="IPR022237">
    <property type="entry name" value="PsiD-like"/>
</dbReference>
<sequence>MPPYNCYNGWLPSNPAVYNAFVDDLFKNARNCRDDHKAQSKPGTTTGPDATSALGAGHKEPVQKFGEAIKKNPLMVKLFNNIFKQASQSPDPDRQIQSFSNLLYLLDGIVDKPPKFQAPNPELESAPAEPIGVPMYLLFDILSNTAAAYDLFRMEEFNKALKNLLNSWGKYLQSADSASTLTTDDDGWFGKAGIEILQSAGRGFFDQTYVVPDPKAKHKGFTSWDHFFTREVQYNARPLQKSYRWKHRDFPVDMTRTIFNACESTVERWRSRVKAHDRFWLKGMPYSLYDMFNNENGVEKEIKEEAEKEAKGEAEKEGITDPEEIAKKIAEKIAAASDRILTARADAQEAAENAAKLFVGGTVYQAFLSPQDYHRWHSPIDGTIKAAYRVPGTYYAVLPDEGWFDDEIEASGALIRSQPWLTVAATRAVFIIEGSKHIGSVAFIAIGMCEVSTCELVRENGQPIKVGDEIKAGEQLGMFHFGGSSHAVVFNPGAKVQLLTPEAVEGEEGVVTKGRHIKVRRALGISLAE</sequence>
<evidence type="ECO:0000313" key="6">
    <source>
        <dbReference type="Proteomes" id="UP000044841"/>
    </source>
</evidence>
<dbReference type="AlphaFoldDB" id="A0A0K6G7W7"/>
<dbReference type="PANTHER" id="PTHR10067:SF9">
    <property type="entry name" value="PHOSPHATIDYLSERINE DECARBOXYLASE FAMILY PROTEIN (AFU_ORTHOLOGUE AFUA_7G01730)"/>
    <property type="match status" value="1"/>
</dbReference>
<dbReference type="Pfam" id="PF12588">
    <property type="entry name" value="PSDC"/>
    <property type="match status" value="1"/>
</dbReference>
<proteinExistence type="predicted"/>
<accession>A0A0K6G7W7</accession>
<dbReference type="Pfam" id="PF02666">
    <property type="entry name" value="PS_Dcarbxylase"/>
    <property type="match status" value="1"/>
</dbReference>
<keyword evidence="1" id="KW-0210">Decarboxylase</keyword>
<dbReference type="PANTHER" id="PTHR10067">
    <property type="entry name" value="PHOSPHATIDYLSERINE DECARBOXYLASE"/>
    <property type="match status" value="1"/>
</dbReference>
<keyword evidence="2" id="KW-0456">Lyase</keyword>
<feature type="domain" description="L-tryptophan decarboxylase PsiD-like" evidence="4">
    <location>
        <begin position="60"/>
        <end position="195"/>
    </location>
</feature>